<evidence type="ECO:0000313" key="2">
    <source>
        <dbReference type="Proteomes" id="UP000295097"/>
    </source>
</evidence>
<organism evidence="1 2">
    <name type="scientific">Martelella mediterranea</name>
    <dbReference type="NCBI Taxonomy" id="293089"/>
    <lineage>
        <taxon>Bacteria</taxon>
        <taxon>Pseudomonadati</taxon>
        <taxon>Pseudomonadota</taxon>
        <taxon>Alphaproteobacteria</taxon>
        <taxon>Hyphomicrobiales</taxon>
        <taxon>Aurantimonadaceae</taxon>
        <taxon>Martelella</taxon>
    </lineage>
</organism>
<gene>
    <name evidence="1" type="ORF">EDC90_10735</name>
</gene>
<comment type="caution">
    <text evidence="1">The sequence shown here is derived from an EMBL/GenBank/DDBJ whole genome shotgun (WGS) entry which is preliminary data.</text>
</comment>
<sequence>MLGRWSDRVDDIVRGYTKGPDIFCLTPVSQVFDLLGCDGAPHERRRPVGLAVLRTEIFFHFGLGNEFRKSFALEASTTVRRQLFGGWFAAQAERPVRAAEQKKMAINNENDQVS</sequence>
<protein>
    <submittedName>
        <fullName evidence="1">Uncharacterized protein</fullName>
    </submittedName>
</protein>
<reference evidence="1 2" key="1">
    <citation type="submission" date="2019-03" db="EMBL/GenBank/DDBJ databases">
        <title>Freshwater and sediment microbial communities from various areas in North America, analyzing microbe dynamics in response to fracking.</title>
        <authorList>
            <person name="Lamendella R."/>
        </authorList>
    </citation>
    <scope>NUCLEOTIDE SEQUENCE [LARGE SCALE GENOMIC DNA]</scope>
    <source>
        <strain evidence="1 2">175.2</strain>
    </source>
</reference>
<dbReference type="AlphaFoldDB" id="A0A4R3NF23"/>
<dbReference type="Proteomes" id="UP000295097">
    <property type="component" value="Unassembled WGS sequence"/>
</dbReference>
<keyword evidence="2" id="KW-1185">Reference proteome</keyword>
<accession>A0A4R3NF23</accession>
<evidence type="ECO:0000313" key="1">
    <source>
        <dbReference type="EMBL" id="TCT27901.1"/>
    </source>
</evidence>
<proteinExistence type="predicted"/>
<name>A0A4R3NF23_9HYPH</name>
<dbReference type="EMBL" id="SMAR01000073">
    <property type="protein sequence ID" value="TCT27901.1"/>
    <property type="molecule type" value="Genomic_DNA"/>
</dbReference>